<organism evidence="1 2">
    <name type="scientific">Trifolium medium</name>
    <dbReference type="NCBI Taxonomy" id="97028"/>
    <lineage>
        <taxon>Eukaryota</taxon>
        <taxon>Viridiplantae</taxon>
        <taxon>Streptophyta</taxon>
        <taxon>Embryophyta</taxon>
        <taxon>Tracheophyta</taxon>
        <taxon>Spermatophyta</taxon>
        <taxon>Magnoliopsida</taxon>
        <taxon>eudicotyledons</taxon>
        <taxon>Gunneridae</taxon>
        <taxon>Pentapetalae</taxon>
        <taxon>rosids</taxon>
        <taxon>fabids</taxon>
        <taxon>Fabales</taxon>
        <taxon>Fabaceae</taxon>
        <taxon>Papilionoideae</taxon>
        <taxon>50 kb inversion clade</taxon>
        <taxon>NPAAA clade</taxon>
        <taxon>Hologalegina</taxon>
        <taxon>IRL clade</taxon>
        <taxon>Trifolieae</taxon>
        <taxon>Trifolium</taxon>
    </lineage>
</organism>
<dbReference type="EMBL" id="LXQA010023973">
    <property type="protein sequence ID" value="MCH93010.1"/>
    <property type="molecule type" value="Genomic_DNA"/>
</dbReference>
<comment type="caution">
    <text evidence="1">The sequence shown here is derived from an EMBL/GenBank/DDBJ whole genome shotgun (WGS) entry which is preliminary data.</text>
</comment>
<dbReference type="Proteomes" id="UP000265520">
    <property type="component" value="Unassembled WGS sequence"/>
</dbReference>
<sequence length="100" mass="11449">SVMELLKPMSLDKEVMSLTLRSFAQLEPSKDKFTAVDNATQFRSIGTYKMSVMELLKPMSLYKEVMCLTLRNFAQLEPSKDKFTAVDILQGYLNFVNDVE</sequence>
<accession>A0A392MZP0</accession>
<evidence type="ECO:0000313" key="2">
    <source>
        <dbReference type="Proteomes" id="UP000265520"/>
    </source>
</evidence>
<proteinExistence type="predicted"/>
<reference evidence="1 2" key="1">
    <citation type="journal article" date="2018" name="Front. Plant Sci.">
        <title>Red Clover (Trifolium pratense) and Zigzag Clover (T. medium) - A Picture of Genomic Similarities and Differences.</title>
        <authorList>
            <person name="Dluhosova J."/>
            <person name="Istvanek J."/>
            <person name="Nedelnik J."/>
            <person name="Repkova J."/>
        </authorList>
    </citation>
    <scope>NUCLEOTIDE SEQUENCE [LARGE SCALE GENOMIC DNA]</scope>
    <source>
        <strain evidence="2">cv. 10/8</strain>
        <tissue evidence="1">Leaf</tissue>
    </source>
</reference>
<protein>
    <submittedName>
        <fullName evidence="1">Uncharacterized protein</fullName>
    </submittedName>
</protein>
<evidence type="ECO:0000313" key="1">
    <source>
        <dbReference type="EMBL" id="MCH93010.1"/>
    </source>
</evidence>
<name>A0A392MZP0_9FABA</name>
<feature type="non-terminal residue" evidence="1">
    <location>
        <position position="1"/>
    </location>
</feature>
<dbReference type="AlphaFoldDB" id="A0A392MZP0"/>
<keyword evidence="2" id="KW-1185">Reference proteome</keyword>